<protein>
    <recommendedName>
        <fullName evidence="4">Right handed beta helix domain-containing protein</fullName>
    </recommendedName>
</protein>
<dbReference type="InterPro" id="IPR011050">
    <property type="entry name" value="Pectin_lyase_fold/virulence"/>
</dbReference>
<evidence type="ECO:0000313" key="3">
    <source>
        <dbReference type="Proteomes" id="UP001163046"/>
    </source>
</evidence>
<dbReference type="PANTHER" id="PTHR36453:SF1">
    <property type="entry name" value="RIGHT HANDED BETA HELIX DOMAIN-CONTAINING PROTEIN"/>
    <property type="match status" value="1"/>
</dbReference>
<dbReference type="SUPFAM" id="SSF51126">
    <property type="entry name" value="Pectin lyase-like"/>
    <property type="match status" value="1"/>
</dbReference>
<gene>
    <name evidence="2" type="ORF">OS493_029332</name>
</gene>
<dbReference type="EMBL" id="MU826379">
    <property type="protein sequence ID" value="KAJ7377431.1"/>
    <property type="molecule type" value="Genomic_DNA"/>
</dbReference>
<dbReference type="Proteomes" id="UP001163046">
    <property type="component" value="Unassembled WGS sequence"/>
</dbReference>
<name>A0A9W9Z936_9CNID</name>
<dbReference type="AlphaFoldDB" id="A0A9W9Z936"/>
<dbReference type="PANTHER" id="PTHR36453">
    <property type="entry name" value="SECRETED PROTEIN-RELATED"/>
    <property type="match status" value="1"/>
</dbReference>
<keyword evidence="3" id="KW-1185">Reference proteome</keyword>
<reference evidence="2" key="1">
    <citation type="submission" date="2023-01" db="EMBL/GenBank/DDBJ databases">
        <title>Genome assembly of the deep-sea coral Lophelia pertusa.</title>
        <authorList>
            <person name="Herrera S."/>
            <person name="Cordes E."/>
        </authorList>
    </citation>
    <scope>NUCLEOTIDE SEQUENCE</scope>
    <source>
        <strain evidence="2">USNM1676648</strain>
        <tissue evidence="2">Polyp</tissue>
    </source>
</reference>
<proteinExistence type="predicted"/>
<dbReference type="InterPro" id="IPR012334">
    <property type="entry name" value="Pectin_lyas_fold"/>
</dbReference>
<sequence length="723" mass="80560">MTQDTNQMSLLFLVLVSLGTVHGRSGPAQSTFTSIQSCVDKLSNPGDECVIPSGRYHEHVTITNKHGTPEKPMVIRGLGDEYPIVDGTIQIIPKGGWVKDESGAYKAVIDQDIWQLFIDGEMMTNARWPNALWSTKTVFNASYWAKSSALSTRGVMVDDGSNDLAGSGLNATGAMAVLNIGSFNTFTAIVQSHKPGNAASFTYDDKFGPIKFKPVMNQYFLEDKLEFLDQPEEWFYDQATRTVYVMTPDGQSPEGRDVRGKVMTYAFNVTDCTHVIFQKLTFFGTTLWASTMDNNLLINNLTFHSLKFSYPSYTRRMLGDTSPAQWTKVNANANKNGLNTLTFFNNTFFGTDGVALEFSGLNVILENNLFEYNDWTAANMVYQSGGRGTIISKGIGDVFVRNTLRYNGASSGIRPGLRPTARLNHLHHQCWGLIQHDGSHLQTQIGPQINALVEQNWVHSSPKYGLRFDGQPPKLGHSGTMQSNVVWKCGGMMVKGDNHTVQHNLVFDKRNERQGDHQGDKCSLCVLRYVRKNPVPINNGTVVVFNAANVANGGMHGGKMYPLAGSVVKYNVIGNVRDQLVDPDNFDFRPLPNSTYLQHNVGPYRYDPDMTHYWIPGRQIYKASTPVPPDNSVVVKPDRRDTLMWLNGYGASVHGVYFGNSKTGVSSATPDSPEYRGSIVDGGNVFHIRTSLEPHTEYFWRVDAQVNPSVVYWGDVVFHHRQW</sequence>
<feature type="chain" id="PRO_5040988051" description="Right handed beta helix domain-containing protein" evidence="1">
    <location>
        <begin position="24"/>
        <end position="723"/>
    </location>
</feature>
<dbReference type="Gene3D" id="2.160.20.10">
    <property type="entry name" value="Single-stranded right-handed beta-helix, Pectin lyase-like"/>
    <property type="match status" value="2"/>
</dbReference>
<evidence type="ECO:0000313" key="2">
    <source>
        <dbReference type="EMBL" id="KAJ7377431.1"/>
    </source>
</evidence>
<evidence type="ECO:0000256" key="1">
    <source>
        <dbReference type="SAM" id="SignalP"/>
    </source>
</evidence>
<keyword evidence="1" id="KW-0732">Signal</keyword>
<feature type="signal peptide" evidence="1">
    <location>
        <begin position="1"/>
        <end position="23"/>
    </location>
</feature>
<accession>A0A9W9Z936</accession>
<evidence type="ECO:0008006" key="4">
    <source>
        <dbReference type="Google" id="ProtNLM"/>
    </source>
</evidence>
<comment type="caution">
    <text evidence="2">The sequence shown here is derived from an EMBL/GenBank/DDBJ whole genome shotgun (WGS) entry which is preliminary data.</text>
</comment>
<dbReference type="OrthoDB" id="5946820at2759"/>
<organism evidence="2 3">
    <name type="scientific">Desmophyllum pertusum</name>
    <dbReference type="NCBI Taxonomy" id="174260"/>
    <lineage>
        <taxon>Eukaryota</taxon>
        <taxon>Metazoa</taxon>
        <taxon>Cnidaria</taxon>
        <taxon>Anthozoa</taxon>
        <taxon>Hexacorallia</taxon>
        <taxon>Scleractinia</taxon>
        <taxon>Caryophylliina</taxon>
        <taxon>Caryophylliidae</taxon>
        <taxon>Desmophyllum</taxon>
    </lineage>
</organism>